<dbReference type="EMBL" id="JAMGSI010000001">
    <property type="protein sequence ID" value="MCL6656143.1"/>
    <property type="molecule type" value="Genomic_DNA"/>
</dbReference>
<keyword evidence="2" id="KW-1185">Reference proteome</keyword>
<evidence type="ECO:0000313" key="2">
    <source>
        <dbReference type="Proteomes" id="UP001202031"/>
    </source>
</evidence>
<comment type="caution">
    <text evidence="1">The sequence shown here is derived from an EMBL/GenBank/DDBJ whole genome shotgun (WGS) entry which is preliminary data.</text>
</comment>
<dbReference type="GeneID" id="84022664"/>
<dbReference type="SUPFAM" id="SSF53474">
    <property type="entry name" value="alpha/beta-Hydrolases"/>
    <property type="match status" value="1"/>
</dbReference>
<gene>
    <name evidence="1" type="ORF">M8N44_02265</name>
</gene>
<organism evidence="1 2">
    <name type="scientific">Akkermansia massiliensis</name>
    <dbReference type="NCBI Taxonomy" id="2927224"/>
    <lineage>
        <taxon>Bacteria</taxon>
        <taxon>Pseudomonadati</taxon>
        <taxon>Verrucomicrobiota</taxon>
        <taxon>Verrucomicrobiia</taxon>
        <taxon>Verrucomicrobiales</taxon>
        <taxon>Akkermansiaceae</taxon>
        <taxon>Akkermansia</taxon>
    </lineage>
</organism>
<dbReference type="InterPro" id="IPR029058">
    <property type="entry name" value="AB_hydrolase_fold"/>
</dbReference>
<reference evidence="1 2" key="1">
    <citation type="submission" date="2022-03" db="EMBL/GenBank/DDBJ databases">
        <title>Taxonomic description of new species and reclassification of some bacterial strains.</title>
        <authorList>
            <person name="Ndongo S."/>
        </authorList>
    </citation>
    <scope>NUCLEOTIDE SEQUENCE [LARGE SCALE GENOMIC DNA]</scope>
    <source>
        <strain evidence="1 2">Marseille-P6666</strain>
    </source>
</reference>
<evidence type="ECO:0008006" key="3">
    <source>
        <dbReference type="Google" id="ProtNLM"/>
    </source>
</evidence>
<protein>
    <recommendedName>
        <fullName evidence="3">DUF2974 domain-containing protein</fullName>
    </recommendedName>
</protein>
<dbReference type="Proteomes" id="UP001202031">
    <property type="component" value="Unassembled WGS sequence"/>
</dbReference>
<sequence length="339" mass="36098">MTPLLHLRHLFDFIATRYFSRQDGKRRLDAFLVQEGHAALPHYNYIMERLSGLPLTRHSALVQILAGIMTARISCRLHYRDNTHYPALIPTWITFSRYAYLNPGAGGYLMGMAPHPDAALLPGVPLASLDHAFSPFRGAPGYDPDSGHVHVRHGFNAYIKQEVAENGDCNVYVAFRGTDTGHVRVFVPNVLTDIFQLYSCDICYIRAAGLIRHLLNHVPGIVSLQATGHSLGGGMVQFGVAANVGSPLPVGGVAVNAAGLSGNSLQALGADRLAAAAGVLDHITTCCDPVSTYGGGLVGGRYRIPRQNAPLSNGHGIADVAACYMAATGGGGNIPADPR</sequence>
<name>A0ABT0R5B5_9BACT</name>
<dbReference type="RefSeq" id="WP_146021107.1">
    <property type="nucleotide sequence ID" value="NZ_CP072027.1"/>
</dbReference>
<evidence type="ECO:0000313" key="1">
    <source>
        <dbReference type="EMBL" id="MCL6656143.1"/>
    </source>
</evidence>
<proteinExistence type="predicted"/>
<accession>A0ABT0R5B5</accession>